<dbReference type="Proteomes" id="UP000323225">
    <property type="component" value="Unassembled WGS sequence"/>
</dbReference>
<reference evidence="6 7" key="1">
    <citation type="submission" date="2019-09" db="EMBL/GenBank/DDBJ databases">
        <authorList>
            <person name="Kritzky A."/>
            <person name="Schelkanova E.Y."/>
            <person name="Alkhova Z.V."/>
            <person name="Smirnova N.I."/>
        </authorList>
    </citation>
    <scope>NUCLEOTIDE SEQUENCE [LARGE SCALE GENOMIC DNA]</scope>
    <source>
        <strain evidence="6 7">M1526</strain>
    </source>
</reference>
<comment type="caution">
    <text evidence="6">The sequence shown here is derived from an EMBL/GenBank/DDBJ whole genome shotgun (WGS) entry which is preliminary data.</text>
</comment>
<dbReference type="GO" id="GO:0003690">
    <property type="term" value="F:double-stranded DNA binding"/>
    <property type="evidence" value="ECO:0007669"/>
    <property type="project" value="TreeGrafter"/>
</dbReference>
<sequence length="333" mass="38020">MSFKPFGVLNAFISTKNEAFQNLTADSINKCLESLPFKRVSGNVRHYSGWVPPHFDMQVLGAVSEGNILMALKTEEKKINTSELKERLDAEIAKFKKENNVEKVPKDEKSQLKTKLENELLKTAQSKFSTTLGWLCIDEKRLILNTGNMKQAERFIDLLERTIQLTDNEFKGFEFSPLQVATDIPLKMTAWVEDTNTMPDQLELMSECVIREPQRDGRKQGKISYSAQTLEGDRNLEIYLGEKNYSVVNLALSYSNEDEEVNARMSIDESFMIKKFKLGSCFKEILKGNEYDTELQQFDTEFNAFTKYTNTVLNGVIECFGGLAKNEEISSQD</sequence>
<protein>
    <recommendedName>
        <fullName evidence="3">Recombination-associated protein RdgC</fullName>
    </recommendedName>
</protein>
<dbReference type="AlphaFoldDB" id="A0A5Q6PJT0"/>
<evidence type="ECO:0000256" key="3">
    <source>
        <dbReference type="ARBA" id="ARBA00022296"/>
    </source>
</evidence>
<evidence type="ECO:0000256" key="1">
    <source>
        <dbReference type="ARBA" id="ARBA00004453"/>
    </source>
</evidence>
<keyword evidence="5" id="KW-0233">DNA recombination</keyword>
<dbReference type="Pfam" id="PF04381">
    <property type="entry name" value="RdgC"/>
    <property type="match status" value="1"/>
</dbReference>
<dbReference type="EMBL" id="VUAA01000007">
    <property type="protein sequence ID" value="KAA1255104.1"/>
    <property type="molecule type" value="Genomic_DNA"/>
</dbReference>
<evidence type="ECO:0000256" key="4">
    <source>
        <dbReference type="ARBA" id="ARBA00022490"/>
    </source>
</evidence>
<proteinExistence type="inferred from homology"/>
<dbReference type="GO" id="GO:0000018">
    <property type="term" value="P:regulation of DNA recombination"/>
    <property type="evidence" value="ECO:0007669"/>
    <property type="project" value="TreeGrafter"/>
</dbReference>
<dbReference type="PANTHER" id="PTHR38103:SF1">
    <property type="entry name" value="RECOMBINATION-ASSOCIATED PROTEIN RDGC"/>
    <property type="match status" value="1"/>
</dbReference>
<evidence type="ECO:0000256" key="2">
    <source>
        <dbReference type="ARBA" id="ARBA00008657"/>
    </source>
</evidence>
<dbReference type="GO" id="GO:0006310">
    <property type="term" value="P:DNA recombination"/>
    <property type="evidence" value="ECO:0007669"/>
    <property type="project" value="UniProtKB-KW"/>
</dbReference>
<dbReference type="InterPro" id="IPR007476">
    <property type="entry name" value="RdgC"/>
</dbReference>
<accession>A0A5Q6PJT0</accession>
<comment type="similarity">
    <text evidence="2">Belongs to the RdgC family.</text>
</comment>
<evidence type="ECO:0000313" key="6">
    <source>
        <dbReference type="EMBL" id="KAA1255104.1"/>
    </source>
</evidence>
<evidence type="ECO:0000256" key="5">
    <source>
        <dbReference type="ARBA" id="ARBA00023172"/>
    </source>
</evidence>
<dbReference type="PANTHER" id="PTHR38103">
    <property type="entry name" value="RECOMBINATION-ASSOCIATED PROTEIN RDGC"/>
    <property type="match status" value="1"/>
</dbReference>
<gene>
    <name evidence="6" type="ORF">F0M16_07760</name>
</gene>
<dbReference type="GO" id="GO:0043590">
    <property type="term" value="C:bacterial nucleoid"/>
    <property type="evidence" value="ECO:0007669"/>
    <property type="project" value="TreeGrafter"/>
</dbReference>
<comment type="subcellular location">
    <subcellularLocation>
        <location evidence="1">Cytoplasm</location>
        <location evidence="1">Nucleoid</location>
    </subcellularLocation>
</comment>
<name>A0A5Q6PJT0_VIBCL</name>
<keyword evidence="4" id="KW-0963">Cytoplasm</keyword>
<organism evidence="6 7">
    <name type="scientific">Vibrio cholerae</name>
    <dbReference type="NCBI Taxonomy" id="666"/>
    <lineage>
        <taxon>Bacteria</taxon>
        <taxon>Pseudomonadati</taxon>
        <taxon>Pseudomonadota</taxon>
        <taxon>Gammaproteobacteria</taxon>
        <taxon>Vibrionales</taxon>
        <taxon>Vibrionaceae</taxon>
        <taxon>Vibrio</taxon>
    </lineage>
</organism>
<evidence type="ECO:0000313" key="7">
    <source>
        <dbReference type="Proteomes" id="UP000323225"/>
    </source>
</evidence>